<reference evidence="7 8" key="2">
    <citation type="submission" date="2019-11" db="EMBL/GenBank/DDBJ databases">
        <title>Implementation of targeted gown and glove precautions to prevent Staphylococcus aureus acquisition in community-based nursing homes.</title>
        <authorList>
            <person name="Stine O.C."/>
        </authorList>
    </citation>
    <scope>NUCLEOTIDE SEQUENCE [LARGE SCALE GENOMIC DNA]</scope>
    <source>
        <strain evidence="5 8">S_2023.LVRQ.AN</strain>
        <strain evidence="4 7">S_4031.LGMP.AI</strain>
    </source>
</reference>
<evidence type="ECO:0000313" key="8">
    <source>
        <dbReference type="Proteomes" id="UP000434412"/>
    </source>
</evidence>
<dbReference type="PIRSF" id="PIRSF021328">
    <property type="entry name" value="UCP021328"/>
    <property type="match status" value="1"/>
</dbReference>
<name>A0A0U1MXK7_STAAU</name>
<accession>A0A0U1MXK7</accession>
<evidence type="ECO:0000256" key="1">
    <source>
        <dbReference type="SAM" id="MobiDB-lite"/>
    </source>
</evidence>
<evidence type="ECO:0000313" key="6">
    <source>
        <dbReference type="Proteomes" id="UP000039437"/>
    </source>
</evidence>
<evidence type="ECO:0000313" key="4">
    <source>
        <dbReference type="EMBL" id="MVI56861.1"/>
    </source>
</evidence>
<feature type="region of interest" description="Disordered" evidence="1">
    <location>
        <begin position="103"/>
        <end position="135"/>
    </location>
</feature>
<evidence type="ECO:0000313" key="7">
    <source>
        <dbReference type="Proteomes" id="UP000433366"/>
    </source>
</evidence>
<dbReference type="Proteomes" id="UP001200271">
    <property type="component" value="Unassembled WGS sequence"/>
</dbReference>
<dbReference type="EMBL" id="CVOQ01000068">
    <property type="protein sequence ID" value="CRI23725.1"/>
    <property type="molecule type" value="Genomic_DNA"/>
</dbReference>
<evidence type="ECO:0000313" key="5">
    <source>
        <dbReference type="EMBL" id="MVL46452.1"/>
    </source>
</evidence>
<organism evidence="2 6">
    <name type="scientific">Staphylococcus aureus</name>
    <dbReference type="NCBI Taxonomy" id="1280"/>
    <lineage>
        <taxon>Bacteria</taxon>
        <taxon>Bacillati</taxon>
        <taxon>Bacillota</taxon>
        <taxon>Bacilli</taxon>
        <taxon>Bacillales</taxon>
        <taxon>Staphylococcaceae</taxon>
        <taxon>Staphylococcus</taxon>
    </lineage>
</organism>
<dbReference type="EMBL" id="WPVZ01000707">
    <property type="protein sequence ID" value="MVL46452.1"/>
    <property type="molecule type" value="Genomic_DNA"/>
</dbReference>
<dbReference type="EMBL" id="WPRH01000704">
    <property type="protein sequence ID" value="MVI56861.1"/>
    <property type="molecule type" value="Genomic_DNA"/>
</dbReference>
<proteinExistence type="predicted"/>
<dbReference type="Pfam" id="PF11208">
    <property type="entry name" value="DUF2992"/>
    <property type="match status" value="1"/>
</dbReference>
<reference evidence="2 6" key="1">
    <citation type="submission" date="2015-04" db="EMBL/GenBank/DDBJ databases">
        <authorList>
            <person name="Syromyatnikov M.Y."/>
            <person name="Popov V.N."/>
        </authorList>
    </citation>
    <scope>NUCLEOTIDE SEQUENCE [LARGE SCALE GENOMIC DNA]</scope>
    <source>
        <strain evidence="2 6">AH1</strain>
    </source>
</reference>
<dbReference type="Proteomes" id="UP000434412">
    <property type="component" value="Unassembled WGS sequence"/>
</dbReference>
<protein>
    <submittedName>
        <fullName evidence="4">DUF2992 family protein</fullName>
    </submittedName>
    <submittedName>
        <fullName evidence="3">YjdF family protein</fullName>
    </submittedName>
</protein>
<feature type="compositionally biased region" description="Basic residues" evidence="1">
    <location>
        <begin position="118"/>
        <end position="135"/>
    </location>
</feature>
<dbReference type="AlphaFoldDB" id="A0A0U1MXK7"/>
<dbReference type="RefSeq" id="WP_000423535.1">
    <property type="nucleotide sequence ID" value="NZ_AP024203.1"/>
</dbReference>
<gene>
    <name evidence="2" type="ORF">BN1321_90007</name>
    <name evidence="4" type="ORF">GO793_13485</name>
    <name evidence="5" type="ORF">GO941_13280</name>
    <name evidence="3" type="ORF">LB359_16615</name>
</gene>
<dbReference type="EMBL" id="JAIUEN010000373">
    <property type="protein sequence ID" value="MCE3363868.1"/>
    <property type="molecule type" value="Genomic_DNA"/>
</dbReference>
<dbReference type="Proteomes" id="UP000433366">
    <property type="component" value="Unassembled WGS sequence"/>
</dbReference>
<evidence type="ECO:0000313" key="3">
    <source>
        <dbReference type="EMBL" id="MCE3363868.1"/>
    </source>
</evidence>
<evidence type="ECO:0000313" key="2">
    <source>
        <dbReference type="EMBL" id="CRI23725.1"/>
    </source>
</evidence>
<dbReference type="Proteomes" id="UP000039437">
    <property type="component" value="Unassembled WGS sequence"/>
</dbReference>
<dbReference type="PATRIC" id="fig|1280.3385.peg.1344"/>
<sequence>MELSIFYNGQFFVALVEYKMVNNSKFIQYTFGNEPDDLEVLDFIHHQLMKSIDDVQTIVCTKNISRKVNPKRLQRQIAKEQKKPKYSTQAQIAIKKELELKKKQKRKRYKEKRDAFQKRKREIKKVKAKEKHKGH</sequence>
<dbReference type="InterPro" id="IPR016787">
    <property type="entry name" value="UCP021328"/>
</dbReference>
<reference evidence="3" key="4">
    <citation type="submission" date="2023-08" db="EMBL/GenBank/DDBJ databases">
        <authorList>
            <person name="Zhao H."/>
            <person name="Wang X."/>
        </authorList>
    </citation>
    <scope>NUCLEOTIDE SEQUENCE</scope>
    <source>
        <strain evidence="3">NC-4</strain>
    </source>
</reference>
<reference evidence="3" key="3">
    <citation type="journal article" date="2021" name="Front Med (Lausanne)">
        <title>The Prevalence and Determinants of Fusidic Acid Resistance Among Methicillin-Resistant Staphylococcus aureus Clinical Isolates in China.</title>
        <authorList>
            <person name="Zhao H."/>
            <person name="Wang X."/>
            <person name="Wang B."/>
            <person name="Xu Y."/>
            <person name="Rao L."/>
            <person name="Wan B."/>
            <person name="Guo Y."/>
            <person name="Wu X."/>
            <person name="Yu J."/>
            <person name="Chen L."/>
            <person name="Li M."/>
            <person name="Yu F."/>
        </authorList>
    </citation>
    <scope>NUCLEOTIDE SEQUENCE</scope>
    <source>
        <strain evidence="3">NC-4</strain>
    </source>
</reference>